<dbReference type="PANTHER" id="PTHR42780">
    <property type="entry name" value="SOLEUCYL-TRNA SYNTHETASE"/>
    <property type="match status" value="1"/>
</dbReference>
<reference evidence="1" key="2">
    <citation type="submission" date="2014-03" db="EMBL/GenBank/DDBJ databases">
        <authorList>
            <person name="Genoscope - CEA"/>
        </authorList>
    </citation>
    <scope>NUCLEOTIDE SEQUENCE</scope>
</reference>
<protein>
    <submittedName>
        <fullName evidence="1">Uncharacterized protein</fullName>
    </submittedName>
</protein>
<evidence type="ECO:0000313" key="2">
    <source>
        <dbReference type="Proteomes" id="UP000193380"/>
    </source>
</evidence>
<dbReference type="GO" id="GO:0004822">
    <property type="term" value="F:isoleucine-tRNA ligase activity"/>
    <property type="evidence" value="ECO:0007669"/>
    <property type="project" value="InterPro"/>
</dbReference>
<dbReference type="Proteomes" id="UP000193380">
    <property type="component" value="Unassembled WGS sequence"/>
</dbReference>
<evidence type="ECO:0000313" key="1">
    <source>
        <dbReference type="EMBL" id="CDR08583.1"/>
    </source>
</evidence>
<proteinExistence type="predicted"/>
<feature type="non-terminal residue" evidence="1">
    <location>
        <position position="1"/>
    </location>
</feature>
<dbReference type="PANTHER" id="PTHR42780:SF1">
    <property type="entry name" value="ISOLEUCINE--TRNA LIGASE, CYTOPLASMIC"/>
    <property type="match status" value="1"/>
</dbReference>
<organism evidence="1 2">
    <name type="scientific">Oncorhynchus mykiss</name>
    <name type="common">Rainbow trout</name>
    <name type="synonym">Salmo gairdneri</name>
    <dbReference type="NCBI Taxonomy" id="8022"/>
    <lineage>
        <taxon>Eukaryota</taxon>
        <taxon>Metazoa</taxon>
        <taxon>Chordata</taxon>
        <taxon>Craniata</taxon>
        <taxon>Vertebrata</taxon>
        <taxon>Euteleostomi</taxon>
        <taxon>Actinopterygii</taxon>
        <taxon>Neopterygii</taxon>
        <taxon>Teleostei</taxon>
        <taxon>Protacanthopterygii</taxon>
        <taxon>Salmoniformes</taxon>
        <taxon>Salmonidae</taxon>
        <taxon>Salmoninae</taxon>
        <taxon>Oncorhynchus</taxon>
    </lineage>
</organism>
<dbReference type="AlphaFoldDB" id="A0A060ZYL0"/>
<dbReference type="PaxDb" id="8022-A0A060ZYL0"/>
<sequence>CVAFFCCFFGEQGSKPPPLSSLPLSLFSQELNVRQLTLSTDKDKYGISLRAEPDHMVLGKRLKGAFKSITASIKELKSEQLETFQKTGSIVVDGQELHEEDLRLMYSFNQTSGSATQYEAHSDSQVVEAGGGVGGETFGRMCSFGTAGINRTISNACKCF</sequence>
<reference evidence="1" key="1">
    <citation type="journal article" date="2014" name="Nat. Commun.">
        <title>The rainbow trout genome provides novel insights into evolution after whole-genome duplication in vertebrates.</title>
        <authorList>
            <person name="Berthelot C."/>
            <person name="Brunet F."/>
            <person name="Chalopin D."/>
            <person name="Juanchich A."/>
            <person name="Bernard M."/>
            <person name="Noel B."/>
            <person name="Bento P."/>
            <person name="Da Silva C."/>
            <person name="Labadie K."/>
            <person name="Alberti A."/>
            <person name="Aury J.M."/>
            <person name="Louis A."/>
            <person name="Dehais P."/>
            <person name="Bardou P."/>
            <person name="Montfort J."/>
            <person name="Klopp C."/>
            <person name="Cabau C."/>
            <person name="Gaspin C."/>
            <person name="Thorgaard G.H."/>
            <person name="Boussaha M."/>
            <person name="Quillet E."/>
            <person name="Guyomard R."/>
            <person name="Galiana D."/>
            <person name="Bobe J."/>
            <person name="Volff J.N."/>
            <person name="Genet C."/>
            <person name="Wincker P."/>
            <person name="Jaillon O."/>
            <person name="Roest Crollius H."/>
            <person name="Guiguen Y."/>
        </authorList>
    </citation>
    <scope>NUCLEOTIDE SEQUENCE [LARGE SCALE GENOMIC DNA]</scope>
</reference>
<dbReference type="GO" id="GO:0006428">
    <property type="term" value="P:isoleucyl-tRNA aminoacylation"/>
    <property type="evidence" value="ECO:0007669"/>
    <property type="project" value="TreeGrafter"/>
</dbReference>
<dbReference type="Pfam" id="PF19302">
    <property type="entry name" value="DUF5915"/>
    <property type="match status" value="1"/>
</dbReference>
<name>A0A060ZYL0_ONCMY</name>
<gene>
    <name evidence="1" type="ORF">GSONMT00055661001</name>
</gene>
<dbReference type="STRING" id="8022.A0A060ZYL0"/>
<accession>A0A060ZYL0</accession>
<dbReference type="InterPro" id="IPR023586">
    <property type="entry name" value="Ile-tRNA-ligase_type2"/>
</dbReference>
<dbReference type="EMBL" id="FR969987">
    <property type="protein sequence ID" value="CDR08583.1"/>
    <property type="molecule type" value="Genomic_DNA"/>
</dbReference>